<gene>
    <name evidence="2" type="ORF">DYI37_15815</name>
</gene>
<dbReference type="RefSeq" id="WP_116684246.1">
    <property type="nucleotide sequence ID" value="NZ_QURL01000007.1"/>
</dbReference>
<dbReference type="InterPro" id="IPR044855">
    <property type="entry name" value="CoA-Trfase_III_dom3_sf"/>
</dbReference>
<dbReference type="Gene3D" id="3.30.1540.10">
    <property type="entry name" value="formyl-coa transferase, domain 3"/>
    <property type="match status" value="1"/>
</dbReference>
<dbReference type="SUPFAM" id="SSF89796">
    <property type="entry name" value="CoA-transferase family III (CaiB/BaiF)"/>
    <property type="match status" value="1"/>
</dbReference>
<dbReference type="EMBL" id="QURL01000007">
    <property type="protein sequence ID" value="RFC62304.1"/>
    <property type="molecule type" value="Genomic_DNA"/>
</dbReference>
<proteinExistence type="predicted"/>
<dbReference type="OrthoDB" id="9806585at2"/>
<evidence type="ECO:0000256" key="1">
    <source>
        <dbReference type="ARBA" id="ARBA00022679"/>
    </source>
</evidence>
<keyword evidence="1 2" id="KW-0808">Transferase</keyword>
<dbReference type="InterPro" id="IPR003673">
    <property type="entry name" value="CoA-Trfase_fam_III"/>
</dbReference>
<keyword evidence="3" id="KW-1185">Reference proteome</keyword>
<dbReference type="Pfam" id="PF02515">
    <property type="entry name" value="CoA_transf_3"/>
    <property type="match status" value="1"/>
</dbReference>
<organism evidence="2 3">
    <name type="scientific">Fulvimarina endophytica</name>
    <dbReference type="NCBI Taxonomy" id="2293836"/>
    <lineage>
        <taxon>Bacteria</taxon>
        <taxon>Pseudomonadati</taxon>
        <taxon>Pseudomonadota</taxon>
        <taxon>Alphaproteobacteria</taxon>
        <taxon>Hyphomicrobiales</taxon>
        <taxon>Aurantimonadaceae</taxon>
        <taxon>Fulvimarina</taxon>
    </lineage>
</organism>
<dbReference type="Gene3D" id="3.40.50.10540">
    <property type="entry name" value="Crotonobetainyl-coa:carnitine coa-transferase, domain 1"/>
    <property type="match status" value="1"/>
</dbReference>
<dbReference type="GO" id="GO:0008410">
    <property type="term" value="F:CoA-transferase activity"/>
    <property type="evidence" value="ECO:0007669"/>
    <property type="project" value="TreeGrafter"/>
</dbReference>
<dbReference type="InterPro" id="IPR023606">
    <property type="entry name" value="CoA-Trfase_III_dom_1_sf"/>
</dbReference>
<dbReference type="Proteomes" id="UP000264310">
    <property type="component" value="Unassembled WGS sequence"/>
</dbReference>
<dbReference type="AlphaFoldDB" id="A0A371WZV5"/>
<reference evidence="2 3" key="1">
    <citation type="submission" date="2018-08" db="EMBL/GenBank/DDBJ databases">
        <title>Fulvimarina sp. 85, whole genome shotgun sequence.</title>
        <authorList>
            <person name="Tuo L."/>
        </authorList>
    </citation>
    <scope>NUCLEOTIDE SEQUENCE [LARGE SCALE GENOMIC DNA]</scope>
    <source>
        <strain evidence="2 3">85</strain>
    </source>
</reference>
<evidence type="ECO:0000313" key="3">
    <source>
        <dbReference type="Proteomes" id="UP000264310"/>
    </source>
</evidence>
<accession>A0A371WZV5</accession>
<comment type="caution">
    <text evidence="2">The sequence shown here is derived from an EMBL/GenBank/DDBJ whole genome shotgun (WGS) entry which is preliminary data.</text>
</comment>
<name>A0A371WZV5_9HYPH</name>
<evidence type="ECO:0000313" key="2">
    <source>
        <dbReference type="EMBL" id="RFC62304.1"/>
    </source>
</evidence>
<dbReference type="PANTHER" id="PTHR48207">
    <property type="entry name" value="SUCCINATE--HYDROXYMETHYLGLUTARATE COA-TRANSFERASE"/>
    <property type="match status" value="1"/>
</dbReference>
<dbReference type="PANTHER" id="PTHR48207:SF3">
    <property type="entry name" value="SUCCINATE--HYDROXYMETHYLGLUTARATE COA-TRANSFERASE"/>
    <property type="match status" value="1"/>
</dbReference>
<sequence length="399" mass="43576">MNADSDRLPLEGIRVIDVSQVMAGPFACMLLGDLGADVIKVEPPTGDQTRSSMGFKLQGDDSLGFINLNRNKRSIVLDLKAEEDRNVFFELSKTADVIIENYRPGVMKKLGIDYDAISKINPKIIYASISGFGQTGPWWKRPGFDLMAQAASGVMSITGHPDSPPAKSGAPLADIGCALFTVYAVLSAFIGREKSGKGQYIDASLYEAGLSFAIWDICNYWGTGTIPERTGTANQMAAPYQAVRAKDGYFVLGANNDRMFAKLCDLLDRSDLVDHPDYSTNALRLKNRIALIEELETVLLTRTREDWVETLLAAGIPAGSIQDYSEALGNPHAEAREMVMPIDHPVEGRVNNIGFPVKLRGTPQQVRRHPPLLNEHRDEILAELGLGPSGKEANNVRSA</sequence>
<protein>
    <submittedName>
        <fullName evidence="2">CoA transferase</fullName>
    </submittedName>
</protein>
<dbReference type="InterPro" id="IPR050483">
    <property type="entry name" value="CoA-transferase_III_domain"/>
</dbReference>